<protein>
    <submittedName>
        <fullName evidence="2 4">Uncharacterized protein</fullName>
    </submittedName>
</protein>
<keyword evidence="1" id="KW-0812">Transmembrane</keyword>
<keyword evidence="3" id="KW-1185">Reference proteome</keyword>
<evidence type="ECO:0000313" key="3">
    <source>
        <dbReference type="Proteomes" id="UP000271098"/>
    </source>
</evidence>
<evidence type="ECO:0000313" key="4">
    <source>
        <dbReference type="WBParaSite" id="GPUH_0002548101-mRNA-1"/>
    </source>
</evidence>
<proteinExistence type="predicted"/>
<sequence length="142" mass="16155">MAEFERKFGWKVISFEKYPKFDQITEFMNIALIPAAFILVVLMFFLAYWSTKISRSTGGGEGWFVSGSSGGKNTALKRTLEIIEEQKAMEAEKERERQRTQRTQLILLAREDSKAALADTEAVEQPPSGKTSDAFRLRIVCH</sequence>
<reference evidence="4" key="1">
    <citation type="submission" date="2016-06" db="UniProtKB">
        <authorList>
            <consortium name="WormBaseParasite"/>
        </authorList>
    </citation>
    <scope>IDENTIFICATION</scope>
</reference>
<keyword evidence="1" id="KW-1133">Transmembrane helix</keyword>
<dbReference type="AlphaFoldDB" id="A0A183EWW0"/>
<dbReference type="EMBL" id="UYRT01105273">
    <property type="protein sequence ID" value="VDN44222.1"/>
    <property type="molecule type" value="Genomic_DNA"/>
</dbReference>
<accession>A0A183EWW0</accession>
<reference evidence="2 3" key="2">
    <citation type="submission" date="2018-11" db="EMBL/GenBank/DDBJ databases">
        <authorList>
            <consortium name="Pathogen Informatics"/>
        </authorList>
    </citation>
    <scope>NUCLEOTIDE SEQUENCE [LARGE SCALE GENOMIC DNA]</scope>
</reference>
<dbReference type="Proteomes" id="UP000271098">
    <property type="component" value="Unassembled WGS sequence"/>
</dbReference>
<organism evidence="4">
    <name type="scientific">Gongylonema pulchrum</name>
    <dbReference type="NCBI Taxonomy" id="637853"/>
    <lineage>
        <taxon>Eukaryota</taxon>
        <taxon>Metazoa</taxon>
        <taxon>Ecdysozoa</taxon>
        <taxon>Nematoda</taxon>
        <taxon>Chromadorea</taxon>
        <taxon>Rhabditida</taxon>
        <taxon>Spirurina</taxon>
        <taxon>Spiruromorpha</taxon>
        <taxon>Spiruroidea</taxon>
        <taxon>Gongylonematidae</taxon>
        <taxon>Gongylonema</taxon>
    </lineage>
</organism>
<keyword evidence="1" id="KW-0472">Membrane</keyword>
<dbReference type="WBParaSite" id="GPUH_0002548101-mRNA-1">
    <property type="protein sequence ID" value="GPUH_0002548101-mRNA-1"/>
    <property type="gene ID" value="GPUH_0002548101"/>
</dbReference>
<dbReference type="OrthoDB" id="5858611at2759"/>
<feature type="transmembrane region" description="Helical" evidence="1">
    <location>
        <begin position="27"/>
        <end position="49"/>
    </location>
</feature>
<gene>
    <name evidence="2" type="ORF">GPUH_LOCUS25451</name>
</gene>
<evidence type="ECO:0000313" key="2">
    <source>
        <dbReference type="EMBL" id="VDN44222.1"/>
    </source>
</evidence>
<name>A0A183EWW0_9BILA</name>
<evidence type="ECO:0000256" key="1">
    <source>
        <dbReference type="SAM" id="Phobius"/>
    </source>
</evidence>